<feature type="domain" description="MacB-like periplasmic core" evidence="9">
    <location>
        <begin position="21"/>
        <end position="232"/>
    </location>
</feature>
<keyword evidence="4 7" id="KW-1133">Transmembrane helix</keyword>
<feature type="transmembrane region" description="Helical" evidence="7">
    <location>
        <begin position="21"/>
        <end position="42"/>
    </location>
</feature>
<protein>
    <submittedName>
        <fullName evidence="10">ABC transporter permease</fullName>
    </submittedName>
</protein>
<gene>
    <name evidence="10" type="ORF">ACFPXP_21425</name>
</gene>
<feature type="domain" description="ABC3 transporter permease C-terminal" evidence="8">
    <location>
        <begin position="271"/>
        <end position="383"/>
    </location>
</feature>
<dbReference type="EMBL" id="JBHSQV010000186">
    <property type="protein sequence ID" value="MFC5988973.1"/>
    <property type="molecule type" value="Genomic_DNA"/>
</dbReference>
<evidence type="ECO:0000259" key="8">
    <source>
        <dbReference type="Pfam" id="PF02687"/>
    </source>
</evidence>
<comment type="subcellular location">
    <subcellularLocation>
        <location evidence="1">Cell membrane</location>
        <topology evidence="1">Multi-pass membrane protein</topology>
    </subcellularLocation>
</comment>
<keyword evidence="3 7" id="KW-0812">Transmembrane</keyword>
<dbReference type="PANTHER" id="PTHR30572">
    <property type="entry name" value="MEMBRANE COMPONENT OF TRANSPORTER-RELATED"/>
    <property type="match status" value="1"/>
</dbReference>
<evidence type="ECO:0000313" key="10">
    <source>
        <dbReference type="EMBL" id="MFC5988973.1"/>
    </source>
</evidence>
<name>A0ABW1IVA0_9BACL</name>
<evidence type="ECO:0000256" key="4">
    <source>
        <dbReference type="ARBA" id="ARBA00022989"/>
    </source>
</evidence>
<dbReference type="InterPro" id="IPR025857">
    <property type="entry name" value="MacB_PCD"/>
</dbReference>
<comment type="similarity">
    <text evidence="6">Belongs to the ABC-4 integral membrane protein family.</text>
</comment>
<dbReference type="PANTHER" id="PTHR30572:SF4">
    <property type="entry name" value="ABC TRANSPORTER PERMEASE YTRF"/>
    <property type="match status" value="1"/>
</dbReference>
<dbReference type="InterPro" id="IPR003838">
    <property type="entry name" value="ABC3_permease_C"/>
</dbReference>
<keyword evidence="2" id="KW-1003">Cell membrane</keyword>
<organism evidence="10 11">
    <name type="scientific">Marinicrinis lubricantis</name>
    <dbReference type="NCBI Taxonomy" id="2086470"/>
    <lineage>
        <taxon>Bacteria</taxon>
        <taxon>Bacillati</taxon>
        <taxon>Bacillota</taxon>
        <taxon>Bacilli</taxon>
        <taxon>Bacillales</taxon>
        <taxon>Paenibacillaceae</taxon>
    </lineage>
</organism>
<evidence type="ECO:0000256" key="3">
    <source>
        <dbReference type="ARBA" id="ARBA00022692"/>
    </source>
</evidence>
<evidence type="ECO:0000256" key="2">
    <source>
        <dbReference type="ARBA" id="ARBA00022475"/>
    </source>
</evidence>
<dbReference type="InterPro" id="IPR050250">
    <property type="entry name" value="Macrolide_Exporter_MacB"/>
</dbReference>
<accession>A0ABW1IVA0</accession>
<comment type="caution">
    <text evidence="10">The sequence shown here is derived from an EMBL/GenBank/DDBJ whole genome shotgun (WGS) entry which is preliminary data.</text>
</comment>
<evidence type="ECO:0000256" key="7">
    <source>
        <dbReference type="SAM" id="Phobius"/>
    </source>
</evidence>
<dbReference type="Pfam" id="PF02687">
    <property type="entry name" value="FtsX"/>
    <property type="match status" value="1"/>
</dbReference>
<evidence type="ECO:0000259" key="9">
    <source>
        <dbReference type="Pfam" id="PF12704"/>
    </source>
</evidence>
<proteinExistence type="inferred from homology"/>
<dbReference type="RefSeq" id="WP_379896509.1">
    <property type="nucleotide sequence ID" value="NZ_CBCSCT010000005.1"/>
</dbReference>
<keyword evidence="11" id="KW-1185">Reference proteome</keyword>
<feature type="transmembrane region" description="Helical" evidence="7">
    <location>
        <begin position="264"/>
        <end position="291"/>
    </location>
</feature>
<keyword evidence="5 7" id="KW-0472">Membrane</keyword>
<dbReference type="Pfam" id="PF12704">
    <property type="entry name" value="MacB_PCD"/>
    <property type="match status" value="1"/>
</dbReference>
<evidence type="ECO:0000256" key="1">
    <source>
        <dbReference type="ARBA" id="ARBA00004651"/>
    </source>
</evidence>
<reference evidence="11" key="1">
    <citation type="journal article" date="2019" name="Int. J. Syst. Evol. Microbiol.">
        <title>The Global Catalogue of Microorganisms (GCM) 10K type strain sequencing project: providing services to taxonomists for standard genome sequencing and annotation.</title>
        <authorList>
            <consortium name="The Broad Institute Genomics Platform"/>
            <consortium name="The Broad Institute Genome Sequencing Center for Infectious Disease"/>
            <person name="Wu L."/>
            <person name="Ma J."/>
        </authorList>
    </citation>
    <scope>NUCLEOTIDE SEQUENCE [LARGE SCALE GENOMIC DNA]</scope>
    <source>
        <strain evidence="11">CCM 8749</strain>
    </source>
</reference>
<sequence length="390" mass="40588">MKFSQGFKMAAASILANKLRSLLTMLGIMIGVGSVIALVGLGQGTTKTVTEQVQGLGSDLITVNVIGRGSSNTLDYETALSISDIEGVEYAAPVNSQNATVKRGTASVTVSVLGTNTDYLVVQNYELASGRFIAPLDLQFNNKVAILGSATAQELFGFADPVGEYVQLNGTRYKVVGVLTEKGDSSSGSNDEVVMIPLTSSERLFQSVGVRTVYASAESEEMMDLAKAGIESALSEAFRGNTDSYTVMNQEDLLETVTSVSDTLALAMGGIAGISLLVGGIGIMNIMLVSVTERTREIGIRKAIGAKKVDILVQFLIEAILLSGLGGVIGIGLGIGAGNIASSSLGMDVVYSLNVMLVAFGFSVVVGIIFGLFPANKAASLKPIDALRSE</sequence>
<evidence type="ECO:0000313" key="11">
    <source>
        <dbReference type="Proteomes" id="UP001596250"/>
    </source>
</evidence>
<evidence type="ECO:0000256" key="5">
    <source>
        <dbReference type="ARBA" id="ARBA00023136"/>
    </source>
</evidence>
<feature type="transmembrane region" description="Helical" evidence="7">
    <location>
        <begin position="349"/>
        <end position="373"/>
    </location>
</feature>
<dbReference type="Proteomes" id="UP001596250">
    <property type="component" value="Unassembled WGS sequence"/>
</dbReference>
<evidence type="ECO:0000256" key="6">
    <source>
        <dbReference type="ARBA" id="ARBA00038076"/>
    </source>
</evidence>
<feature type="transmembrane region" description="Helical" evidence="7">
    <location>
        <begin position="311"/>
        <end position="337"/>
    </location>
</feature>